<protein>
    <recommendedName>
        <fullName evidence="3">Flagellar protein FlgN</fullName>
    </recommendedName>
</protein>
<dbReference type="AlphaFoldDB" id="A0AA94HLV5"/>
<accession>A0AA94HLV5</accession>
<comment type="caution">
    <text evidence="1">The sequence shown here is derived from an EMBL/GenBank/DDBJ whole genome shotgun (WGS) entry which is preliminary data.</text>
</comment>
<sequence length="104" mass="11865">MNDVLIKYDELGRLVTRLAAIIEEFENAGDRSDLIRDAIGKPWDRRELPDKAGESESRWDYKRGRLVESLSTIHEAADGLHKSFEQFDEEAASKFESGEQPPKS</sequence>
<evidence type="ECO:0008006" key="3">
    <source>
        <dbReference type="Google" id="ProtNLM"/>
    </source>
</evidence>
<keyword evidence="2" id="KW-1185">Reference proteome</keyword>
<evidence type="ECO:0000313" key="2">
    <source>
        <dbReference type="Proteomes" id="UP000198506"/>
    </source>
</evidence>
<reference evidence="1 2" key="1">
    <citation type="submission" date="2016-10" db="EMBL/GenBank/DDBJ databases">
        <authorList>
            <person name="Varghese N."/>
            <person name="Submissions S."/>
        </authorList>
    </citation>
    <scope>NUCLEOTIDE SEQUENCE [LARGE SCALE GENOMIC DNA]</scope>
    <source>
        <strain evidence="1 2">IAM 15147</strain>
    </source>
</reference>
<proteinExistence type="predicted"/>
<name>A0AA94HLV5_9MICO</name>
<evidence type="ECO:0000313" key="1">
    <source>
        <dbReference type="EMBL" id="SFS03227.1"/>
    </source>
</evidence>
<organism evidence="1 2">
    <name type="scientific">Agrococcus baldri</name>
    <dbReference type="NCBI Taxonomy" id="153730"/>
    <lineage>
        <taxon>Bacteria</taxon>
        <taxon>Bacillati</taxon>
        <taxon>Actinomycetota</taxon>
        <taxon>Actinomycetes</taxon>
        <taxon>Micrococcales</taxon>
        <taxon>Microbacteriaceae</taxon>
        <taxon>Agrococcus</taxon>
    </lineage>
</organism>
<dbReference type="EMBL" id="FOZN01000001">
    <property type="protein sequence ID" value="SFS03227.1"/>
    <property type="molecule type" value="Genomic_DNA"/>
</dbReference>
<gene>
    <name evidence="1" type="ORF">SAMN04487783_0726</name>
</gene>
<dbReference type="Proteomes" id="UP000198506">
    <property type="component" value="Unassembled WGS sequence"/>
</dbReference>